<evidence type="ECO:0000256" key="1">
    <source>
        <dbReference type="ARBA" id="ARBA00000832"/>
    </source>
</evidence>
<comment type="caution">
    <text evidence="9">The sequence shown here is derived from an EMBL/GenBank/DDBJ whole genome shotgun (WGS) entry which is preliminary data.</text>
</comment>
<dbReference type="InterPro" id="IPR006148">
    <property type="entry name" value="Glc/Gal-6P_isomerase"/>
</dbReference>
<dbReference type="EC" id="3.1.1.31" evidence="5 7"/>
<dbReference type="CDD" id="cd01400">
    <property type="entry name" value="6PGL"/>
    <property type="match status" value="1"/>
</dbReference>
<keyword evidence="7 9" id="KW-0378">Hydrolase</keyword>
<comment type="pathway">
    <text evidence="3 7">Carbohydrate degradation; pentose phosphate pathway; D-ribulose 5-phosphate from D-glucose 6-phosphate (oxidative stage): step 2/3.</text>
</comment>
<dbReference type="EMBL" id="JABCSC020000002">
    <property type="protein sequence ID" value="NSL55436.1"/>
    <property type="molecule type" value="Genomic_DNA"/>
</dbReference>
<dbReference type="Pfam" id="PF01182">
    <property type="entry name" value="Glucosamine_iso"/>
    <property type="match status" value="1"/>
</dbReference>
<dbReference type="Proteomes" id="UP000778523">
    <property type="component" value="Unassembled WGS sequence"/>
</dbReference>
<evidence type="ECO:0000256" key="3">
    <source>
        <dbReference type="ARBA" id="ARBA00004961"/>
    </source>
</evidence>
<reference evidence="9 10" key="1">
    <citation type="submission" date="2020-06" db="EMBL/GenBank/DDBJ databases">
        <title>Draft genome of Uliginosibacterium sp. IMCC34675.</title>
        <authorList>
            <person name="Song J."/>
        </authorList>
    </citation>
    <scope>NUCLEOTIDE SEQUENCE [LARGE SCALE GENOMIC DNA]</scope>
    <source>
        <strain evidence="9 10">IMCC34675</strain>
    </source>
</reference>
<comment type="similarity">
    <text evidence="4 7">Belongs to the glucosamine/galactosamine-6-phosphate isomerase family. 6-phosphogluconolactonase subfamily.</text>
</comment>
<dbReference type="SUPFAM" id="SSF100950">
    <property type="entry name" value="NagB/RpiA/CoA transferase-like"/>
    <property type="match status" value="1"/>
</dbReference>
<keyword evidence="10" id="KW-1185">Reference proteome</keyword>
<organism evidence="9 10">
    <name type="scientific">Uliginosibacterium aquaticum</name>
    <dbReference type="NCBI Taxonomy" id="2731212"/>
    <lineage>
        <taxon>Bacteria</taxon>
        <taxon>Pseudomonadati</taxon>
        <taxon>Pseudomonadota</taxon>
        <taxon>Betaproteobacteria</taxon>
        <taxon>Rhodocyclales</taxon>
        <taxon>Zoogloeaceae</taxon>
        <taxon>Uliginosibacterium</taxon>
    </lineage>
</organism>
<comment type="catalytic activity">
    <reaction evidence="1 7">
        <text>6-phospho-D-glucono-1,5-lactone + H2O = 6-phospho-D-gluconate + H(+)</text>
        <dbReference type="Rhea" id="RHEA:12556"/>
        <dbReference type="ChEBI" id="CHEBI:15377"/>
        <dbReference type="ChEBI" id="CHEBI:15378"/>
        <dbReference type="ChEBI" id="CHEBI:57955"/>
        <dbReference type="ChEBI" id="CHEBI:58759"/>
        <dbReference type="EC" id="3.1.1.31"/>
    </reaction>
</comment>
<comment type="function">
    <text evidence="2 7">Hydrolysis of 6-phosphogluconolactone to 6-phosphogluconate.</text>
</comment>
<dbReference type="GO" id="GO:0017057">
    <property type="term" value="F:6-phosphogluconolactonase activity"/>
    <property type="evidence" value="ECO:0007669"/>
    <property type="project" value="UniProtKB-EC"/>
</dbReference>
<evidence type="ECO:0000259" key="8">
    <source>
        <dbReference type="Pfam" id="PF01182"/>
    </source>
</evidence>
<proteinExistence type="inferred from homology"/>
<evidence type="ECO:0000256" key="4">
    <source>
        <dbReference type="ARBA" id="ARBA00010662"/>
    </source>
</evidence>
<dbReference type="InterPro" id="IPR039104">
    <property type="entry name" value="6PGL"/>
</dbReference>
<dbReference type="InterPro" id="IPR005900">
    <property type="entry name" value="6-phosphogluconolactonase_DevB"/>
</dbReference>
<evidence type="ECO:0000256" key="5">
    <source>
        <dbReference type="ARBA" id="ARBA00013198"/>
    </source>
</evidence>
<dbReference type="InterPro" id="IPR037171">
    <property type="entry name" value="NagB/RpiA_transferase-like"/>
</dbReference>
<sequence length="227" mass="24166">MNLSLHTFASATELDQAQATLVAGCLRAGLAERGQAALALSGGRTPAGFFRALSAAPLDWSSIFVTLADERCCEPASPHNNAASLATHLLQGPAAAARFLPLYLADETPPQRNARLAALPAQFDVVVLGMGEDGHTASIFPHSPQREAALYDATGRASLDVIGAAPVRERITLTAARLLATRNLILHITGQRKWQVLGEALQHTDPALPVSHILHAQGPEKHVFWTR</sequence>
<feature type="domain" description="Glucosamine/galactosamine-6-phosphate isomerase" evidence="8">
    <location>
        <begin position="10"/>
        <end position="217"/>
    </location>
</feature>
<evidence type="ECO:0000256" key="2">
    <source>
        <dbReference type="ARBA" id="ARBA00002681"/>
    </source>
</evidence>
<evidence type="ECO:0000256" key="7">
    <source>
        <dbReference type="RuleBase" id="RU365095"/>
    </source>
</evidence>
<accession>A0ABX2IM89</accession>
<dbReference type="Gene3D" id="3.40.50.1360">
    <property type="match status" value="1"/>
</dbReference>
<evidence type="ECO:0000313" key="10">
    <source>
        <dbReference type="Proteomes" id="UP000778523"/>
    </source>
</evidence>
<protein>
    <recommendedName>
        <fullName evidence="6 7">6-phosphogluconolactonase</fullName>
        <shortName evidence="7">6PGL</shortName>
        <ecNumber evidence="5 7">3.1.1.31</ecNumber>
    </recommendedName>
</protein>
<dbReference type="PANTHER" id="PTHR11054:SF0">
    <property type="entry name" value="6-PHOSPHOGLUCONOLACTONASE"/>
    <property type="match status" value="1"/>
</dbReference>
<name>A0ABX2IM89_9RHOO</name>
<dbReference type="NCBIfam" id="TIGR01198">
    <property type="entry name" value="pgl"/>
    <property type="match status" value="1"/>
</dbReference>
<gene>
    <name evidence="7 9" type="primary">pgl</name>
    <name evidence="9" type="ORF">HJ583_010410</name>
</gene>
<dbReference type="RefSeq" id="WP_170021839.1">
    <property type="nucleotide sequence ID" value="NZ_JABCSC020000002.1"/>
</dbReference>
<dbReference type="PANTHER" id="PTHR11054">
    <property type="entry name" value="6-PHOSPHOGLUCONOLACTONASE"/>
    <property type="match status" value="1"/>
</dbReference>
<evidence type="ECO:0000256" key="6">
    <source>
        <dbReference type="ARBA" id="ARBA00020337"/>
    </source>
</evidence>
<evidence type="ECO:0000313" key="9">
    <source>
        <dbReference type="EMBL" id="NSL55436.1"/>
    </source>
</evidence>